<protein>
    <recommendedName>
        <fullName evidence="10">Purine nucleoside phosphorylase</fullName>
    </recommendedName>
</protein>
<evidence type="ECO:0000256" key="7">
    <source>
        <dbReference type="ARBA" id="ARBA00047989"/>
    </source>
</evidence>
<dbReference type="GO" id="GO:0016787">
    <property type="term" value="F:hydrolase activity"/>
    <property type="evidence" value="ECO:0007669"/>
    <property type="project" value="UniProtKB-KW"/>
</dbReference>
<evidence type="ECO:0000313" key="12">
    <source>
        <dbReference type="Proteomes" id="UP000570514"/>
    </source>
</evidence>
<evidence type="ECO:0000256" key="1">
    <source>
        <dbReference type="ARBA" id="ARBA00000553"/>
    </source>
</evidence>
<accession>A0A846MWH3</accession>
<evidence type="ECO:0000256" key="9">
    <source>
        <dbReference type="ARBA" id="ARBA00049893"/>
    </source>
</evidence>
<evidence type="ECO:0000256" key="8">
    <source>
        <dbReference type="ARBA" id="ARBA00048968"/>
    </source>
</evidence>
<name>A0A846MWH3_9PROT</name>
<keyword evidence="4" id="KW-0479">Metal-binding</keyword>
<evidence type="ECO:0000256" key="10">
    <source>
        <dbReference type="RuleBase" id="RU361274"/>
    </source>
</evidence>
<comment type="similarity">
    <text evidence="2 10">Belongs to the purine nucleoside phosphorylase YfiH/LACC1 family.</text>
</comment>
<sequence length="254" mass="26427">MLMLKAAGLAAPSIDHGFFGRPGGVSTGLYAGLNCGPGSGDERASVLENRRRAAEALGGGALVTLYQVHSAEAVSVTAPWDIGNAPHADAMATNVPGIILGILTADCAPVLLADSEARVIGAAHAGWKGAIGGVTDSVIAAMEKLGAARARITAAIGPCIAQQSYEVDGAFRERFLASAAGNDTYFIPSHREGHYRFALEDYVAARLAKAGIASVEKLSTDTYAADDLYFSFRRATHRGEADYGRDLSAIHLKP</sequence>
<keyword evidence="5" id="KW-0378">Hydrolase</keyword>
<dbReference type="Proteomes" id="UP000570514">
    <property type="component" value="Unassembled WGS sequence"/>
</dbReference>
<dbReference type="InterPro" id="IPR038371">
    <property type="entry name" value="Cu_polyphenol_OxRdtase_sf"/>
</dbReference>
<dbReference type="EMBL" id="JAASRM010000001">
    <property type="protein sequence ID" value="NIK87746.1"/>
    <property type="molecule type" value="Genomic_DNA"/>
</dbReference>
<organism evidence="11 12">
    <name type="scientific">Rhizomicrobium palustre</name>
    <dbReference type="NCBI Taxonomy" id="189966"/>
    <lineage>
        <taxon>Bacteria</taxon>
        <taxon>Pseudomonadati</taxon>
        <taxon>Pseudomonadota</taxon>
        <taxon>Alphaproteobacteria</taxon>
        <taxon>Micropepsales</taxon>
        <taxon>Micropepsaceae</taxon>
        <taxon>Rhizomicrobium</taxon>
    </lineage>
</organism>
<evidence type="ECO:0000256" key="5">
    <source>
        <dbReference type="ARBA" id="ARBA00022801"/>
    </source>
</evidence>
<comment type="catalytic activity">
    <reaction evidence="1">
        <text>inosine + phosphate = alpha-D-ribose 1-phosphate + hypoxanthine</text>
        <dbReference type="Rhea" id="RHEA:27646"/>
        <dbReference type="ChEBI" id="CHEBI:17368"/>
        <dbReference type="ChEBI" id="CHEBI:17596"/>
        <dbReference type="ChEBI" id="CHEBI:43474"/>
        <dbReference type="ChEBI" id="CHEBI:57720"/>
        <dbReference type="EC" id="2.4.2.1"/>
    </reaction>
    <physiologicalReaction direction="left-to-right" evidence="1">
        <dbReference type="Rhea" id="RHEA:27647"/>
    </physiologicalReaction>
</comment>
<dbReference type="InterPro" id="IPR011324">
    <property type="entry name" value="Cytotoxic_necrot_fac-like_cat"/>
</dbReference>
<evidence type="ECO:0000256" key="6">
    <source>
        <dbReference type="ARBA" id="ARBA00022833"/>
    </source>
</evidence>
<dbReference type="PANTHER" id="PTHR30616">
    <property type="entry name" value="UNCHARACTERIZED PROTEIN YFIH"/>
    <property type="match status" value="1"/>
</dbReference>
<dbReference type="SUPFAM" id="SSF64438">
    <property type="entry name" value="CNF1/YfiH-like putative cysteine hydrolases"/>
    <property type="match status" value="1"/>
</dbReference>
<comment type="caution">
    <text evidence="11">The sequence shown here is derived from an EMBL/GenBank/DDBJ whole genome shotgun (WGS) entry which is preliminary data.</text>
</comment>
<evidence type="ECO:0000256" key="2">
    <source>
        <dbReference type="ARBA" id="ARBA00007353"/>
    </source>
</evidence>
<comment type="catalytic activity">
    <reaction evidence="9">
        <text>S-methyl-5'-thioadenosine + phosphate = 5-(methylsulfanyl)-alpha-D-ribose 1-phosphate + adenine</text>
        <dbReference type="Rhea" id="RHEA:11852"/>
        <dbReference type="ChEBI" id="CHEBI:16708"/>
        <dbReference type="ChEBI" id="CHEBI:17509"/>
        <dbReference type="ChEBI" id="CHEBI:43474"/>
        <dbReference type="ChEBI" id="CHEBI:58533"/>
        <dbReference type="EC" id="2.4.2.28"/>
    </reaction>
    <physiologicalReaction direction="left-to-right" evidence="9">
        <dbReference type="Rhea" id="RHEA:11853"/>
    </physiologicalReaction>
</comment>
<evidence type="ECO:0000313" key="11">
    <source>
        <dbReference type="EMBL" id="NIK87746.1"/>
    </source>
</evidence>
<dbReference type="AlphaFoldDB" id="A0A846MWH3"/>
<comment type="catalytic activity">
    <reaction evidence="7">
        <text>adenosine + H2O + H(+) = inosine + NH4(+)</text>
        <dbReference type="Rhea" id="RHEA:24408"/>
        <dbReference type="ChEBI" id="CHEBI:15377"/>
        <dbReference type="ChEBI" id="CHEBI:15378"/>
        <dbReference type="ChEBI" id="CHEBI:16335"/>
        <dbReference type="ChEBI" id="CHEBI:17596"/>
        <dbReference type="ChEBI" id="CHEBI:28938"/>
        <dbReference type="EC" id="3.5.4.4"/>
    </reaction>
    <physiologicalReaction direction="left-to-right" evidence="7">
        <dbReference type="Rhea" id="RHEA:24409"/>
    </physiologicalReaction>
</comment>
<evidence type="ECO:0000256" key="3">
    <source>
        <dbReference type="ARBA" id="ARBA00022679"/>
    </source>
</evidence>
<evidence type="ECO:0000256" key="4">
    <source>
        <dbReference type="ARBA" id="ARBA00022723"/>
    </source>
</evidence>
<proteinExistence type="inferred from homology"/>
<comment type="catalytic activity">
    <reaction evidence="8">
        <text>adenosine + phosphate = alpha-D-ribose 1-phosphate + adenine</text>
        <dbReference type="Rhea" id="RHEA:27642"/>
        <dbReference type="ChEBI" id="CHEBI:16335"/>
        <dbReference type="ChEBI" id="CHEBI:16708"/>
        <dbReference type="ChEBI" id="CHEBI:43474"/>
        <dbReference type="ChEBI" id="CHEBI:57720"/>
        <dbReference type="EC" id="2.4.2.1"/>
    </reaction>
    <physiologicalReaction direction="left-to-right" evidence="8">
        <dbReference type="Rhea" id="RHEA:27643"/>
    </physiologicalReaction>
</comment>
<dbReference type="CDD" id="cd16833">
    <property type="entry name" value="YfiH"/>
    <property type="match status" value="1"/>
</dbReference>
<keyword evidence="3" id="KW-0808">Transferase</keyword>
<dbReference type="InterPro" id="IPR003730">
    <property type="entry name" value="Cu_polyphenol_OxRdtase"/>
</dbReference>
<dbReference type="GO" id="GO:0005507">
    <property type="term" value="F:copper ion binding"/>
    <property type="evidence" value="ECO:0007669"/>
    <property type="project" value="TreeGrafter"/>
</dbReference>
<keyword evidence="6" id="KW-0862">Zinc</keyword>
<dbReference type="GO" id="GO:0017061">
    <property type="term" value="F:S-methyl-5-thioadenosine phosphorylase activity"/>
    <property type="evidence" value="ECO:0007669"/>
    <property type="project" value="UniProtKB-EC"/>
</dbReference>
<dbReference type="Pfam" id="PF02578">
    <property type="entry name" value="Cu-oxidase_4"/>
    <property type="match status" value="1"/>
</dbReference>
<gene>
    <name evidence="11" type="ORF">FHS83_001064</name>
</gene>
<keyword evidence="12" id="KW-1185">Reference proteome</keyword>
<dbReference type="NCBIfam" id="TIGR00726">
    <property type="entry name" value="peptidoglycan editing factor PgeF"/>
    <property type="match status" value="1"/>
</dbReference>
<dbReference type="Gene3D" id="3.60.140.10">
    <property type="entry name" value="CNF1/YfiH-like putative cysteine hydrolases"/>
    <property type="match status" value="1"/>
</dbReference>
<dbReference type="PANTHER" id="PTHR30616:SF2">
    <property type="entry name" value="PURINE NUCLEOSIDE PHOSPHORYLASE LACC1"/>
    <property type="match status" value="1"/>
</dbReference>
<reference evidence="11 12" key="1">
    <citation type="submission" date="2020-03" db="EMBL/GenBank/DDBJ databases">
        <title>Genomic Encyclopedia of Type Strains, Phase IV (KMG-IV): sequencing the most valuable type-strain genomes for metagenomic binning, comparative biology and taxonomic classification.</title>
        <authorList>
            <person name="Goeker M."/>
        </authorList>
    </citation>
    <scope>NUCLEOTIDE SEQUENCE [LARGE SCALE GENOMIC DNA]</scope>
    <source>
        <strain evidence="11 12">DSM 19867</strain>
    </source>
</reference>